<evidence type="ECO:0000313" key="2">
    <source>
        <dbReference type="Proteomes" id="UP000675880"/>
    </source>
</evidence>
<evidence type="ECO:0000313" key="1">
    <source>
        <dbReference type="EMBL" id="CAE6712947.1"/>
    </source>
</evidence>
<dbReference type="Proteomes" id="UP000675880">
    <property type="component" value="Unassembled WGS sequence"/>
</dbReference>
<comment type="caution">
    <text evidence="1">The sequence shown here is derived from an EMBL/GenBank/DDBJ whole genome shotgun (WGS) entry which is preliminary data.</text>
</comment>
<reference evidence="1 2" key="1">
    <citation type="submission" date="2021-02" db="EMBL/GenBank/DDBJ databases">
        <authorList>
            <person name="Han P."/>
        </authorList>
    </citation>
    <scope>NUCLEOTIDE SEQUENCE [LARGE SCALE GENOMIC DNA]</scope>
    <source>
        <strain evidence="1">Candidatus Nitrospira sp. ZN2</strain>
    </source>
</reference>
<proteinExistence type="predicted"/>
<protein>
    <submittedName>
        <fullName evidence="1">Uncharacterized protein</fullName>
    </submittedName>
</protein>
<organism evidence="1 2">
    <name type="scientific">Nitrospira defluvii</name>
    <dbReference type="NCBI Taxonomy" id="330214"/>
    <lineage>
        <taxon>Bacteria</taxon>
        <taxon>Pseudomonadati</taxon>
        <taxon>Nitrospirota</taxon>
        <taxon>Nitrospiria</taxon>
        <taxon>Nitrospirales</taxon>
        <taxon>Nitrospiraceae</taxon>
        <taxon>Nitrospira</taxon>
    </lineage>
</organism>
<gene>
    <name evidence="1" type="ORF">NSPZN2_11309</name>
</gene>
<sequence>MSIAGDEWYFLCLIGTSTGYVMMKDPQGAQKDRPARRSDAKGRGVPVWYVEPLSDVRTPLVDFFSILLSLPCGCR</sequence>
<keyword evidence="2" id="KW-1185">Reference proteome</keyword>
<name>A0ABM8QSF6_9BACT</name>
<dbReference type="EMBL" id="CAJNBJ010000001">
    <property type="protein sequence ID" value="CAE6712947.1"/>
    <property type="molecule type" value="Genomic_DNA"/>
</dbReference>
<accession>A0ABM8QSF6</accession>